<accession>A0A7W7Z2K3</accession>
<name>A0A7W7Z2K3_9BRAD</name>
<evidence type="ECO:0000256" key="1">
    <source>
        <dbReference type="SAM" id="MobiDB-lite"/>
    </source>
</evidence>
<dbReference type="Proteomes" id="UP000542353">
    <property type="component" value="Unassembled WGS sequence"/>
</dbReference>
<comment type="caution">
    <text evidence="2">The sequence shown here is derived from an EMBL/GenBank/DDBJ whole genome shotgun (WGS) entry which is preliminary data.</text>
</comment>
<reference evidence="2 3" key="1">
    <citation type="submission" date="2020-08" db="EMBL/GenBank/DDBJ databases">
        <title>Genomic Encyclopedia of Type Strains, Phase IV (KMG-IV): sequencing the most valuable type-strain genomes for metagenomic binning, comparative biology and taxonomic classification.</title>
        <authorList>
            <person name="Goeker M."/>
        </authorList>
    </citation>
    <scope>NUCLEOTIDE SEQUENCE [LARGE SCALE GENOMIC DNA]</scope>
    <source>
        <strain evidence="2 3">DSM 12706</strain>
    </source>
</reference>
<feature type="region of interest" description="Disordered" evidence="1">
    <location>
        <begin position="46"/>
        <end position="67"/>
    </location>
</feature>
<organism evidence="2 3">
    <name type="scientific">Rhodopseudomonas rhenobacensis</name>
    <dbReference type="NCBI Taxonomy" id="87461"/>
    <lineage>
        <taxon>Bacteria</taxon>
        <taxon>Pseudomonadati</taxon>
        <taxon>Pseudomonadota</taxon>
        <taxon>Alphaproteobacteria</taxon>
        <taxon>Hyphomicrobiales</taxon>
        <taxon>Nitrobacteraceae</taxon>
        <taxon>Rhodopseudomonas</taxon>
    </lineage>
</organism>
<evidence type="ECO:0000313" key="3">
    <source>
        <dbReference type="Proteomes" id="UP000542353"/>
    </source>
</evidence>
<proteinExistence type="predicted"/>
<evidence type="ECO:0000313" key="2">
    <source>
        <dbReference type="EMBL" id="MBB5046826.1"/>
    </source>
</evidence>
<sequence length="96" mass="10582">MNFRLMPELQWQHGYPMALRHDAVRRGGAVSAVQVEEVVVRGRFSKRSPDGAKRNPGQNIGRPLGKISHRYNCGGETMSPDFAALHPGYSATAPTH</sequence>
<gene>
    <name evidence="2" type="ORF">HNR60_001574</name>
</gene>
<dbReference type="AlphaFoldDB" id="A0A7W7Z2K3"/>
<dbReference type="EMBL" id="JACHIH010000006">
    <property type="protein sequence ID" value="MBB5046826.1"/>
    <property type="molecule type" value="Genomic_DNA"/>
</dbReference>
<keyword evidence="3" id="KW-1185">Reference proteome</keyword>
<protein>
    <submittedName>
        <fullName evidence="2">Uncharacterized protein</fullName>
    </submittedName>
</protein>